<evidence type="ECO:0000256" key="1">
    <source>
        <dbReference type="SAM" id="Phobius"/>
    </source>
</evidence>
<protein>
    <submittedName>
        <fullName evidence="2">Uncharacterized protein</fullName>
    </submittedName>
</protein>
<dbReference type="RefSeq" id="WP_094075995.1">
    <property type="nucleotide sequence ID" value="NZ_NBYO01000001.1"/>
</dbReference>
<name>A0A231V1H6_9HYPH</name>
<gene>
    <name evidence="2" type="ORF">B7H23_03625</name>
</gene>
<dbReference type="AlphaFoldDB" id="A0A231V1H6"/>
<dbReference type="Proteomes" id="UP000215405">
    <property type="component" value="Unassembled WGS sequence"/>
</dbReference>
<evidence type="ECO:0000313" key="2">
    <source>
        <dbReference type="EMBL" id="OXT02032.1"/>
    </source>
</evidence>
<keyword evidence="1" id="KW-0812">Transmembrane</keyword>
<comment type="caution">
    <text evidence="2">The sequence shown here is derived from an EMBL/GenBank/DDBJ whole genome shotgun (WGS) entry which is preliminary data.</text>
</comment>
<keyword evidence="1" id="KW-0472">Membrane</keyword>
<accession>A0A231V1H6</accession>
<keyword evidence="1" id="KW-1133">Transmembrane helix</keyword>
<organism evidence="2 3">
    <name type="scientific">Notoacmeibacter marinus</name>
    <dbReference type="NCBI Taxonomy" id="1876515"/>
    <lineage>
        <taxon>Bacteria</taxon>
        <taxon>Pseudomonadati</taxon>
        <taxon>Pseudomonadota</taxon>
        <taxon>Alphaproteobacteria</taxon>
        <taxon>Hyphomicrobiales</taxon>
        <taxon>Notoacmeibacteraceae</taxon>
        <taxon>Notoacmeibacter</taxon>
    </lineage>
</organism>
<evidence type="ECO:0000313" key="3">
    <source>
        <dbReference type="Proteomes" id="UP000215405"/>
    </source>
</evidence>
<sequence>MDEPGRFTIFVIRAVLDVIIYVIVSKVWRGIQKLFWVLLTFDIRYFRREANVGRPSDRVVAWSKVLPFVITTALFLAALLMRTANG</sequence>
<proteinExistence type="predicted"/>
<dbReference type="EMBL" id="NBYO01000001">
    <property type="protein sequence ID" value="OXT02032.1"/>
    <property type="molecule type" value="Genomic_DNA"/>
</dbReference>
<reference evidence="3" key="1">
    <citation type="journal article" date="2017" name="Int. J. Syst. Evol. Microbiol.">
        <title>Notoacmeibacter marinus gen. nov., sp. nov., isolated from the gut of a limpet and proposal of Notoacmeibacteraceae fam. nov. in the order Rhizobiales of the class Alphaproteobacteria.</title>
        <authorList>
            <person name="Huang Z."/>
            <person name="Guo F."/>
            <person name="Lai Q."/>
        </authorList>
    </citation>
    <scope>NUCLEOTIDE SEQUENCE [LARGE SCALE GENOMIC DNA]</scope>
    <source>
        <strain evidence="3">XMTR2A4</strain>
    </source>
</reference>
<keyword evidence="3" id="KW-1185">Reference proteome</keyword>
<feature type="transmembrane region" description="Helical" evidence="1">
    <location>
        <begin position="59"/>
        <end position="81"/>
    </location>
</feature>
<feature type="transmembrane region" description="Helical" evidence="1">
    <location>
        <begin position="7"/>
        <end position="24"/>
    </location>
</feature>